<gene>
    <name evidence="2" type="ORF">MAR_006744</name>
</gene>
<dbReference type="Proteomes" id="UP001164746">
    <property type="component" value="Chromosome 1"/>
</dbReference>
<accession>A0ABY7DDX5</accession>
<keyword evidence="1" id="KW-0472">Membrane</keyword>
<protein>
    <submittedName>
        <fullName evidence="2">PKDRE-like protein</fullName>
    </submittedName>
</protein>
<keyword evidence="1" id="KW-0812">Transmembrane</keyword>
<dbReference type="PANTHER" id="PTHR10877:SF183">
    <property type="entry name" value="AT14535P-RELATED"/>
    <property type="match status" value="1"/>
</dbReference>
<dbReference type="InterPro" id="IPR051223">
    <property type="entry name" value="Polycystin"/>
</dbReference>
<evidence type="ECO:0000313" key="3">
    <source>
        <dbReference type="Proteomes" id="UP001164746"/>
    </source>
</evidence>
<proteinExistence type="predicted"/>
<keyword evidence="3" id="KW-1185">Reference proteome</keyword>
<evidence type="ECO:0000313" key="2">
    <source>
        <dbReference type="EMBL" id="WAQ94273.1"/>
    </source>
</evidence>
<dbReference type="EMBL" id="CP111012">
    <property type="protein sequence ID" value="WAQ94273.1"/>
    <property type="molecule type" value="Genomic_DNA"/>
</dbReference>
<evidence type="ECO:0000256" key="1">
    <source>
        <dbReference type="SAM" id="Phobius"/>
    </source>
</evidence>
<feature type="transmembrane region" description="Helical" evidence="1">
    <location>
        <begin position="150"/>
        <end position="173"/>
    </location>
</feature>
<reference evidence="2" key="1">
    <citation type="submission" date="2022-11" db="EMBL/GenBank/DDBJ databases">
        <title>Centuries of genome instability and evolution in soft-shell clam transmissible cancer (bioRxiv).</title>
        <authorList>
            <person name="Hart S.F.M."/>
            <person name="Yonemitsu M.A."/>
            <person name="Giersch R.M."/>
            <person name="Beal B.F."/>
            <person name="Arriagada G."/>
            <person name="Davis B.W."/>
            <person name="Ostrander E.A."/>
            <person name="Goff S.P."/>
            <person name="Metzger M.J."/>
        </authorList>
    </citation>
    <scope>NUCLEOTIDE SEQUENCE</scope>
    <source>
        <strain evidence="2">MELC-2E11</strain>
        <tissue evidence="2">Siphon/mantle</tissue>
    </source>
</reference>
<dbReference type="PANTHER" id="PTHR10877">
    <property type="entry name" value="POLYCYSTIN FAMILY MEMBER"/>
    <property type="match status" value="1"/>
</dbReference>
<name>A0ABY7DDX5_MYAAR</name>
<sequence length="221" mass="25368">MFPVNLLMIQLFMKVKPRERKMRRKMKDPDETFIASFNASMTDKGSTQETVSAMTVDFDLKKNIQRQLDIDLFRLLYTDALRDRCRVVPNLVTKLLIENLPDRFSWSVAGEALDMNVVLDNQGQFTLAPREKDTGGKEDLALKPNSLPWWFLYVAWTVAISVCLVSSFVVMLYGLKFGYTLSIEWLTLVVVVLLTMIFKKDVEFEDVGADMELVVDGLDHL</sequence>
<keyword evidence="1" id="KW-1133">Transmembrane helix</keyword>
<feature type="transmembrane region" description="Helical" evidence="1">
    <location>
        <begin position="179"/>
        <end position="198"/>
    </location>
</feature>
<organism evidence="2 3">
    <name type="scientific">Mya arenaria</name>
    <name type="common">Soft-shell clam</name>
    <dbReference type="NCBI Taxonomy" id="6604"/>
    <lineage>
        <taxon>Eukaryota</taxon>
        <taxon>Metazoa</taxon>
        <taxon>Spiralia</taxon>
        <taxon>Lophotrochozoa</taxon>
        <taxon>Mollusca</taxon>
        <taxon>Bivalvia</taxon>
        <taxon>Autobranchia</taxon>
        <taxon>Heteroconchia</taxon>
        <taxon>Euheterodonta</taxon>
        <taxon>Imparidentia</taxon>
        <taxon>Neoheterodontei</taxon>
        <taxon>Myida</taxon>
        <taxon>Myoidea</taxon>
        <taxon>Myidae</taxon>
        <taxon>Mya</taxon>
    </lineage>
</organism>